<dbReference type="GO" id="GO:0042790">
    <property type="term" value="P:nucleolar large rRNA transcription by RNA polymerase I"/>
    <property type="evidence" value="ECO:0007669"/>
    <property type="project" value="TreeGrafter"/>
</dbReference>
<evidence type="ECO:0000259" key="11">
    <source>
        <dbReference type="Pfam" id="PF20644"/>
    </source>
</evidence>
<proteinExistence type="inferred from homology"/>
<keyword evidence="13" id="KW-1185">Reference proteome</keyword>
<accession>A0AAD4T3B0</accession>
<dbReference type="Proteomes" id="UP001202328">
    <property type="component" value="Unassembled WGS sequence"/>
</dbReference>
<feature type="domain" description="Rrn7/TAF1B N-terminal cyclin" evidence="11">
    <location>
        <begin position="99"/>
        <end position="231"/>
    </location>
</feature>
<feature type="region of interest" description="Disordered" evidence="10">
    <location>
        <begin position="53"/>
        <end position="75"/>
    </location>
</feature>
<dbReference type="PANTHER" id="PTHR31576">
    <property type="entry name" value="TATA BOX-BINDING PROTEIN-ASSOCIATED FACTOR RNA POLYMERASE I SUBUNIT B"/>
    <property type="match status" value="1"/>
</dbReference>
<protein>
    <recommendedName>
        <fullName evidence="11">Rrn7/TAF1B N-terminal cyclin domain-containing protein</fullName>
    </recommendedName>
</protein>
<dbReference type="InterPro" id="IPR048540">
    <property type="entry name" value="Rrn7_cyclin_N"/>
</dbReference>
<dbReference type="GO" id="GO:0008270">
    <property type="term" value="F:zinc ion binding"/>
    <property type="evidence" value="ECO:0007669"/>
    <property type="project" value="UniProtKB-KW"/>
</dbReference>
<evidence type="ECO:0000256" key="8">
    <source>
        <dbReference type="ARBA" id="ARBA00023163"/>
    </source>
</evidence>
<keyword evidence="9" id="KW-0539">Nucleus</keyword>
<sequence length="246" mass="28259">MKSLRNQMVIITAKSVVYKFKACVLPPWETKQISMERIHNLLVERETQESEFWRQLRQPDKPKNDDEEMKPYVPADSGNVSISPEDYANELRMRYTMGIQLMIESQCEALVEQFGVSPLICGLAGALWLWFVAASKVFDENWASQICEDSEMQIEGGIKVRKPRSQFQNEPLNLAGERLLIIWLRSLRKKIPPSYSISISYLACHISREPIVPTDIVKWAHDGKLPFLNAFVRIGEIFGEPSAKFP</sequence>
<comment type="caution">
    <text evidence="12">The sequence shown here is derived from an EMBL/GenBank/DDBJ whole genome shotgun (WGS) entry which is preliminary data.</text>
</comment>
<evidence type="ECO:0000256" key="4">
    <source>
        <dbReference type="ARBA" id="ARBA00022771"/>
    </source>
</evidence>
<comment type="similarity">
    <text evidence="2">Belongs to the RRN7/TAF1B family.</text>
</comment>
<comment type="subcellular location">
    <subcellularLocation>
        <location evidence="1">Nucleus</location>
        <location evidence="1">Nucleolus</location>
    </subcellularLocation>
</comment>
<keyword evidence="3" id="KW-0479">Metal-binding</keyword>
<gene>
    <name evidence="12" type="ORF">MKW98_025019</name>
</gene>
<keyword evidence="4" id="KW-0863">Zinc-finger</keyword>
<evidence type="ECO:0000256" key="6">
    <source>
        <dbReference type="ARBA" id="ARBA00023015"/>
    </source>
</evidence>
<evidence type="ECO:0000313" key="12">
    <source>
        <dbReference type="EMBL" id="KAI3932299.1"/>
    </source>
</evidence>
<name>A0AAD4T3B0_9MAGN</name>
<dbReference type="GO" id="GO:0070860">
    <property type="term" value="C:RNA polymerase I core factor complex"/>
    <property type="evidence" value="ECO:0007669"/>
    <property type="project" value="InterPro"/>
</dbReference>
<feature type="compositionally biased region" description="Basic and acidic residues" evidence="10">
    <location>
        <begin position="53"/>
        <end position="64"/>
    </location>
</feature>
<dbReference type="AlphaFoldDB" id="A0AAD4T3B0"/>
<keyword evidence="5" id="KW-0862">Zinc</keyword>
<keyword evidence="6" id="KW-0805">Transcription regulation</keyword>
<evidence type="ECO:0000256" key="1">
    <source>
        <dbReference type="ARBA" id="ARBA00004604"/>
    </source>
</evidence>
<dbReference type="PANTHER" id="PTHR31576:SF2">
    <property type="entry name" value="TATA BOX-BINDING PROTEIN-ASSOCIATED FACTOR RNA POLYMERASE I SUBUNIT B"/>
    <property type="match status" value="1"/>
</dbReference>
<dbReference type="EMBL" id="JAJJMB010007077">
    <property type="protein sequence ID" value="KAI3932299.1"/>
    <property type="molecule type" value="Genomic_DNA"/>
</dbReference>
<evidence type="ECO:0000256" key="10">
    <source>
        <dbReference type="SAM" id="MobiDB-lite"/>
    </source>
</evidence>
<evidence type="ECO:0000256" key="3">
    <source>
        <dbReference type="ARBA" id="ARBA00022723"/>
    </source>
</evidence>
<evidence type="ECO:0000256" key="2">
    <source>
        <dbReference type="ARBA" id="ARBA00006899"/>
    </source>
</evidence>
<keyword evidence="8" id="KW-0804">Transcription</keyword>
<evidence type="ECO:0000256" key="9">
    <source>
        <dbReference type="ARBA" id="ARBA00023242"/>
    </source>
</evidence>
<evidence type="ECO:0000313" key="13">
    <source>
        <dbReference type="Proteomes" id="UP001202328"/>
    </source>
</evidence>
<dbReference type="Pfam" id="PF20644">
    <property type="entry name" value="Rrn7_cyclin_N"/>
    <property type="match status" value="1"/>
</dbReference>
<dbReference type="GO" id="GO:0001164">
    <property type="term" value="F:RNA polymerase I core promoter sequence-specific DNA binding"/>
    <property type="evidence" value="ECO:0007669"/>
    <property type="project" value="InterPro"/>
</dbReference>
<keyword evidence="7" id="KW-0238">DNA-binding</keyword>
<organism evidence="12 13">
    <name type="scientific">Papaver atlanticum</name>
    <dbReference type="NCBI Taxonomy" id="357466"/>
    <lineage>
        <taxon>Eukaryota</taxon>
        <taxon>Viridiplantae</taxon>
        <taxon>Streptophyta</taxon>
        <taxon>Embryophyta</taxon>
        <taxon>Tracheophyta</taxon>
        <taxon>Spermatophyta</taxon>
        <taxon>Magnoliopsida</taxon>
        <taxon>Ranunculales</taxon>
        <taxon>Papaveraceae</taxon>
        <taxon>Papaveroideae</taxon>
        <taxon>Papaver</taxon>
    </lineage>
</organism>
<dbReference type="InterPro" id="IPR033599">
    <property type="entry name" value="TAF1B/Rrn7"/>
</dbReference>
<reference evidence="12" key="1">
    <citation type="submission" date="2022-04" db="EMBL/GenBank/DDBJ databases">
        <title>A functionally conserved STORR gene fusion in Papaver species that diverged 16.8 million years ago.</title>
        <authorList>
            <person name="Catania T."/>
        </authorList>
    </citation>
    <scope>NUCLEOTIDE SEQUENCE</scope>
    <source>
        <strain evidence="12">S-188037</strain>
    </source>
</reference>
<evidence type="ECO:0000256" key="5">
    <source>
        <dbReference type="ARBA" id="ARBA00022833"/>
    </source>
</evidence>
<evidence type="ECO:0000256" key="7">
    <source>
        <dbReference type="ARBA" id="ARBA00023125"/>
    </source>
</evidence>